<accession>A0A6L5QIA9</accession>
<organism evidence="1 2">
    <name type="scientific">Duganella alba</name>
    <dbReference type="NCBI Taxonomy" id="2666081"/>
    <lineage>
        <taxon>Bacteria</taxon>
        <taxon>Pseudomonadati</taxon>
        <taxon>Pseudomonadota</taxon>
        <taxon>Betaproteobacteria</taxon>
        <taxon>Burkholderiales</taxon>
        <taxon>Oxalobacteraceae</taxon>
        <taxon>Telluria group</taxon>
        <taxon>Duganella</taxon>
    </lineage>
</organism>
<protein>
    <recommendedName>
        <fullName evidence="3">DUF47 family protein</fullName>
    </recommendedName>
</protein>
<gene>
    <name evidence="1" type="ORF">GJ697_16280</name>
</gene>
<sequence length="109" mass="12560">MLHPNDIQHRFYFVERAVRLASQAASAEPGLPRELRNCLELMDKHADSAREILQSADEVRIRKLVRELDILAERARRICNYIPTLSGQIKGAVSHMHSQIEELKRDMSV</sequence>
<proteinExistence type="predicted"/>
<keyword evidence="2" id="KW-1185">Reference proteome</keyword>
<dbReference type="RefSeq" id="WP_154366306.1">
    <property type="nucleotide sequence ID" value="NZ_WKJM01000013.1"/>
</dbReference>
<name>A0A6L5QIA9_9BURK</name>
<evidence type="ECO:0000313" key="1">
    <source>
        <dbReference type="EMBL" id="MRX09400.1"/>
    </source>
</evidence>
<comment type="caution">
    <text evidence="1">The sequence shown here is derived from an EMBL/GenBank/DDBJ whole genome shotgun (WGS) entry which is preliminary data.</text>
</comment>
<dbReference type="Proteomes" id="UP000481037">
    <property type="component" value="Unassembled WGS sequence"/>
</dbReference>
<dbReference type="AlphaFoldDB" id="A0A6L5QIA9"/>
<dbReference type="EMBL" id="WKJM01000013">
    <property type="protein sequence ID" value="MRX09400.1"/>
    <property type="molecule type" value="Genomic_DNA"/>
</dbReference>
<reference evidence="1 2" key="1">
    <citation type="submission" date="2019-11" db="EMBL/GenBank/DDBJ databases">
        <title>Novel species isolated from a subtropical stream in China.</title>
        <authorList>
            <person name="Lu H."/>
        </authorList>
    </citation>
    <scope>NUCLEOTIDE SEQUENCE [LARGE SCALE GENOMIC DNA]</scope>
    <source>
        <strain evidence="1 2">FT25W</strain>
    </source>
</reference>
<evidence type="ECO:0000313" key="2">
    <source>
        <dbReference type="Proteomes" id="UP000481037"/>
    </source>
</evidence>
<evidence type="ECO:0008006" key="3">
    <source>
        <dbReference type="Google" id="ProtNLM"/>
    </source>
</evidence>